<dbReference type="CDD" id="cd05403">
    <property type="entry name" value="NT_KNTase_like"/>
    <property type="match status" value="1"/>
</dbReference>
<dbReference type="RefSeq" id="WP_130103755.1">
    <property type="nucleotide sequence ID" value="NZ_SDWW01000047.1"/>
</dbReference>
<dbReference type="SUPFAM" id="SSF81301">
    <property type="entry name" value="Nucleotidyltransferase"/>
    <property type="match status" value="1"/>
</dbReference>
<accession>A0A4Q5MWH8</accession>
<dbReference type="Gene3D" id="3.30.460.10">
    <property type="entry name" value="Beta Polymerase, domain 2"/>
    <property type="match status" value="1"/>
</dbReference>
<dbReference type="SUPFAM" id="SSF46785">
    <property type="entry name" value="Winged helix' DNA-binding domain"/>
    <property type="match status" value="1"/>
</dbReference>
<evidence type="ECO:0000313" key="2">
    <source>
        <dbReference type="EMBL" id="RYV49930.1"/>
    </source>
</evidence>
<dbReference type="AlphaFoldDB" id="A0A4Q5MWH8"/>
<dbReference type="EMBL" id="SDWW01000047">
    <property type="protein sequence ID" value="RYV49930.1"/>
    <property type="molecule type" value="Genomic_DNA"/>
</dbReference>
<proteinExistence type="predicted"/>
<dbReference type="Proteomes" id="UP000293764">
    <property type="component" value="Unassembled WGS sequence"/>
</dbReference>
<evidence type="ECO:0000259" key="1">
    <source>
        <dbReference type="Pfam" id="PF01909"/>
    </source>
</evidence>
<keyword evidence="2" id="KW-0808">Transferase</keyword>
<reference evidence="2 3" key="1">
    <citation type="submission" date="2019-01" db="EMBL/GenBank/DDBJ databases">
        <title>Novel species of Cellulomonas.</title>
        <authorList>
            <person name="Liu Q."/>
            <person name="Xin Y.-H."/>
        </authorList>
    </citation>
    <scope>NUCLEOTIDE SEQUENCE [LARGE SCALE GENOMIC DNA]</scope>
    <source>
        <strain evidence="2 3">HLT2-17</strain>
    </source>
</reference>
<sequence length="207" mass="22413">MQTQHPLAVITPTLDGDVLAVLAAADAPHTVGGVQRLLGGRSYEGIRKVLTRLTAQGTVTAQQVSAVVNYRLNREHLAAEHIIALANLRGALMDRVRSQVQAWPTPPVWAALFGSAARGQMLPDSDIDLFLVDPAVDAELWETLVDQLSRDVSRWTGNDARVLSMTETEVRASAVTRDPILQSLLGEALTISGEPVWLRRAVAGARR</sequence>
<protein>
    <submittedName>
        <fullName evidence="2">Nucleotidyltransferase domain-containing protein</fullName>
    </submittedName>
</protein>
<dbReference type="GO" id="GO:0016779">
    <property type="term" value="F:nucleotidyltransferase activity"/>
    <property type="evidence" value="ECO:0007669"/>
    <property type="project" value="InterPro"/>
</dbReference>
<name>A0A4Q5MWH8_9MICO</name>
<gene>
    <name evidence="2" type="ORF">EUA98_16320</name>
</gene>
<evidence type="ECO:0000313" key="3">
    <source>
        <dbReference type="Proteomes" id="UP000293764"/>
    </source>
</evidence>
<comment type="caution">
    <text evidence="2">The sequence shown here is derived from an EMBL/GenBank/DDBJ whole genome shotgun (WGS) entry which is preliminary data.</text>
</comment>
<dbReference type="InterPro" id="IPR036390">
    <property type="entry name" value="WH_DNA-bd_sf"/>
</dbReference>
<dbReference type="InterPro" id="IPR002934">
    <property type="entry name" value="Polymerase_NTP_transf_dom"/>
</dbReference>
<feature type="domain" description="Polymerase nucleotidyl transferase" evidence="1">
    <location>
        <begin position="107"/>
        <end position="134"/>
    </location>
</feature>
<dbReference type="OrthoDB" id="3826063at2"/>
<dbReference type="Pfam" id="PF01909">
    <property type="entry name" value="NTP_transf_2"/>
    <property type="match status" value="1"/>
</dbReference>
<organism evidence="2 3">
    <name type="scientific">Pengzhenrongella frigida</name>
    <dbReference type="NCBI Taxonomy" id="1259133"/>
    <lineage>
        <taxon>Bacteria</taxon>
        <taxon>Bacillati</taxon>
        <taxon>Actinomycetota</taxon>
        <taxon>Actinomycetes</taxon>
        <taxon>Micrococcales</taxon>
        <taxon>Pengzhenrongella</taxon>
    </lineage>
</organism>
<dbReference type="InterPro" id="IPR043519">
    <property type="entry name" value="NT_sf"/>
</dbReference>
<keyword evidence="3" id="KW-1185">Reference proteome</keyword>